<protein>
    <submittedName>
        <fullName evidence="1">Uncharacterized protein</fullName>
    </submittedName>
</protein>
<evidence type="ECO:0000313" key="1">
    <source>
        <dbReference type="EMBL" id="CAD8894775.1"/>
    </source>
</evidence>
<organism evidence="1">
    <name type="scientific">Corethron hystrix</name>
    <dbReference type="NCBI Taxonomy" id="216773"/>
    <lineage>
        <taxon>Eukaryota</taxon>
        <taxon>Sar</taxon>
        <taxon>Stramenopiles</taxon>
        <taxon>Ochrophyta</taxon>
        <taxon>Bacillariophyta</taxon>
        <taxon>Coscinodiscophyceae</taxon>
        <taxon>Corethrophycidae</taxon>
        <taxon>Corethrales</taxon>
        <taxon>Corethraceae</taxon>
        <taxon>Corethron</taxon>
    </lineage>
</organism>
<reference evidence="1" key="1">
    <citation type="submission" date="2021-01" db="EMBL/GenBank/DDBJ databases">
        <authorList>
            <person name="Corre E."/>
            <person name="Pelletier E."/>
            <person name="Niang G."/>
            <person name="Scheremetjew M."/>
            <person name="Finn R."/>
            <person name="Kale V."/>
            <person name="Holt S."/>
            <person name="Cochrane G."/>
            <person name="Meng A."/>
            <person name="Brown T."/>
            <person name="Cohen L."/>
        </authorList>
    </citation>
    <scope>NUCLEOTIDE SEQUENCE</scope>
    <source>
        <strain evidence="1">308</strain>
    </source>
</reference>
<sequence>MIDGEARPALDKFHYVSGLSGGNVPSIMVAYAQNTTTDELLDVDGINHPTEITAEELDALAEKSVFKTLASSVVPYMPKALERFLLFGGNVFSNVVSMCCLETHGVERDAPLTSIRDEVKYTPVVETAMVGPSELYVEWLYNSANVAFGDAIVENGDLLQDSHVSSLPVKVNDNSVMWKNSEASGHQIPIPAFITPDTFHIPFDASTLKFDTAVDTVADPVHFAPVSSDPNLLQPKSEGKYTVQKFLAMGTNLLSILAHDAYEMVAGHDELGALLDTVNAPMLQDIPTTRGHKRSMAFTDGGYSDFSGIPALVKLGATKIVVPIFSTMTPERVLELGGPVGVTAYYLERYFGALQSPLPAYNTTYFDFTYAGGYISHIFDARSNGEDQMTKLRDGLTSLHRAGGPMVITLDKLEVVANPFWGIEAGGKVDLTIISVLDVPTKFSNQIDPAAAPPPANRSFTEQGYFTNEDLHDVPILASTGNIFELDIPDGNVTNTVPLPIELAVNPRGCKMTEILTSWIVREAWHELDGVTGAETFAGFKEIFGDVVDMDRVQTDRMDSTSLASDLM</sequence>
<dbReference type="AlphaFoldDB" id="A0A7S1FX04"/>
<name>A0A7S1FX04_9STRA</name>
<gene>
    <name evidence="1" type="ORF">CHYS00102_LOCUS21989</name>
</gene>
<dbReference type="EMBL" id="HBFR01030263">
    <property type="protein sequence ID" value="CAD8894775.1"/>
    <property type="molecule type" value="Transcribed_RNA"/>
</dbReference>
<accession>A0A7S1FX04</accession>
<proteinExistence type="predicted"/>